<feature type="transmembrane region" description="Helical" evidence="7">
    <location>
        <begin position="298"/>
        <end position="320"/>
    </location>
</feature>
<evidence type="ECO:0000259" key="8">
    <source>
        <dbReference type="PROSITE" id="PS50262"/>
    </source>
</evidence>
<evidence type="ECO:0000256" key="1">
    <source>
        <dbReference type="ARBA" id="ARBA00004370"/>
    </source>
</evidence>
<evidence type="ECO:0000256" key="2">
    <source>
        <dbReference type="ARBA" id="ARBA00022692"/>
    </source>
</evidence>
<dbReference type="AlphaFoldDB" id="A0A267GJM5"/>
<feature type="transmembrane region" description="Helical" evidence="7">
    <location>
        <begin position="104"/>
        <end position="126"/>
    </location>
</feature>
<evidence type="ECO:0000256" key="3">
    <source>
        <dbReference type="ARBA" id="ARBA00022989"/>
    </source>
</evidence>
<protein>
    <recommendedName>
        <fullName evidence="8">G-protein coupled receptors family 1 profile domain-containing protein</fullName>
    </recommendedName>
</protein>
<feature type="transmembrane region" description="Helical" evidence="7">
    <location>
        <begin position="340"/>
        <end position="364"/>
    </location>
</feature>
<dbReference type="SUPFAM" id="SSF81321">
    <property type="entry name" value="Family A G protein-coupled receptor-like"/>
    <property type="match status" value="1"/>
</dbReference>
<keyword evidence="5" id="KW-0807">Transducer</keyword>
<evidence type="ECO:0000313" key="10">
    <source>
        <dbReference type="Proteomes" id="UP000215902"/>
    </source>
</evidence>
<evidence type="ECO:0000313" key="9">
    <source>
        <dbReference type="EMBL" id="PAA86250.1"/>
    </source>
</evidence>
<dbReference type="InterPro" id="IPR000276">
    <property type="entry name" value="GPCR_Rhodpsn"/>
</dbReference>
<dbReference type="GO" id="GO:0016020">
    <property type="term" value="C:membrane"/>
    <property type="evidence" value="ECO:0007669"/>
    <property type="project" value="UniProtKB-SubCell"/>
</dbReference>
<feature type="non-terminal residue" evidence="9">
    <location>
        <position position="1"/>
    </location>
</feature>
<comment type="similarity">
    <text evidence="5">Belongs to the G-protein coupled receptor 1 family.</text>
</comment>
<dbReference type="GO" id="GO:0004930">
    <property type="term" value="F:G protein-coupled receptor activity"/>
    <property type="evidence" value="ECO:0007669"/>
    <property type="project" value="UniProtKB-KW"/>
</dbReference>
<organism evidence="9 10">
    <name type="scientific">Macrostomum lignano</name>
    <dbReference type="NCBI Taxonomy" id="282301"/>
    <lineage>
        <taxon>Eukaryota</taxon>
        <taxon>Metazoa</taxon>
        <taxon>Spiralia</taxon>
        <taxon>Lophotrochozoa</taxon>
        <taxon>Platyhelminthes</taxon>
        <taxon>Rhabditophora</taxon>
        <taxon>Macrostomorpha</taxon>
        <taxon>Macrostomida</taxon>
        <taxon>Macrostomidae</taxon>
        <taxon>Macrostomum</taxon>
    </lineage>
</organism>
<dbReference type="EMBL" id="NIVC01000290">
    <property type="protein sequence ID" value="PAA86250.1"/>
    <property type="molecule type" value="Genomic_DNA"/>
</dbReference>
<keyword evidence="10" id="KW-1185">Reference proteome</keyword>
<feature type="domain" description="G-protein coupled receptors family 1 profile" evidence="8">
    <location>
        <begin position="88"/>
        <end position="365"/>
    </location>
</feature>
<keyword evidence="5" id="KW-0297">G-protein coupled receptor</keyword>
<name>A0A267GJM5_9PLAT</name>
<evidence type="ECO:0000256" key="4">
    <source>
        <dbReference type="ARBA" id="ARBA00023136"/>
    </source>
</evidence>
<dbReference type="Pfam" id="PF00001">
    <property type="entry name" value="7tm_1"/>
    <property type="match status" value="1"/>
</dbReference>
<feature type="compositionally biased region" description="Polar residues" evidence="6">
    <location>
        <begin position="399"/>
        <end position="408"/>
    </location>
</feature>
<dbReference type="InterPro" id="IPR017452">
    <property type="entry name" value="GPCR_Rhodpsn_7TM"/>
</dbReference>
<dbReference type="PANTHER" id="PTHR46641:SF25">
    <property type="entry name" value="CNMAMIDE RECEPTOR-RELATED"/>
    <property type="match status" value="1"/>
</dbReference>
<evidence type="ECO:0000256" key="7">
    <source>
        <dbReference type="SAM" id="Phobius"/>
    </source>
</evidence>
<dbReference type="PRINTS" id="PR00237">
    <property type="entry name" value="GPCRRHODOPSN"/>
</dbReference>
<evidence type="ECO:0000256" key="6">
    <source>
        <dbReference type="SAM" id="MobiDB-lite"/>
    </source>
</evidence>
<dbReference type="PANTHER" id="PTHR46641">
    <property type="entry name" value="FMRFAMIDE RECEPTOR-RELATED"/>
    <property type="match status" value="1"/>
</dbReference>
<proteinExistence type="inferred from homology"/>
<dbReference type="Gene3D" id="1.20.1070.10">
    <property type="entry name" value="Rhodopsin 7-helix transmembrane proteins"/>
    <property type="match status" value="1"/>
</dbReference>
<accession>A0A267GJM5</accession>
<dbReference type="PROSITE" id="PS00237">
    <property type="entry name" value="G_PROTEIN_RECEP_F1_1"/>
    <property type="match status" value="1"/>
</dbReference>
<evidence type="ECO:0000256" key="5">
    <source>
        <dbReference type="RuleBase" id="RU000688"/>
    </source>
</evidence>
<sequence length="438" mass="48240">PSLSLTSRLAHSRLVIRELLALANNFRHSINSSNQHEQHCRVSPRARLALRPAGQPDRTAAGLAVEKRLYEAIWNALPPVMIPCGLVCNVCAFLVLLQPRLRGLVVHLPLTVLSVVDCVVLLMGLLRHWLRKASYFTENFGNSLDPQTLCTACCPGFELLLYLSLMYSSWIIMVIALERFVTICVMPGSRGRAFLISKRGLIIVLSAVFVVLLGCNLHFPFTRYLNRNSSRYGESCENRDEFHHFVEAVFPRIDLALTAFLPFAVILACNLAIIAKLRAVRRASVLGNGQSKLASHRTTVMLLLTSFTFVLLTSPVKLYLTVIGGAYPDWLSASSDPGLFYSYRVLWSALLVLQFTNHCCNFLLYCGSNPQFRREAARLAHSCCCRCWPRRIGNSAAASSLGGPQSAKQPHGRLHLAGGSASGTESPAATAATAVSRM</sequence>
<keyword evidence="2 5" id="KW-0812">Transmembrane</keyword>
<keyword evidence="3 7" id="KW-1133">Transmembrane helix</keyword>
<comment type="subcellular location">
    <subcellularLocation>
        <location evidence="1">Membrane</location>
    </subcellularLocation>
</comment>
<gene>
    <name evidence="9" type="ORF">BOX15_Mlig032539g1</name>
</gene>
<dbReference type="InterPro" id="IPR052954">
    <property type="entry name" value="GPCR-Ligand_Int"/>
</dbReference>
<feature type="transmembrane region" description="Helical" evidence="7">
    <location>
        <begin position="200"/>
        <end position="219"/>
    </location>
</feature>
<comment type="caution">
    <text evidence="9">The sequence shown here is derived from an EMBL/GenBank/DDBJ whole genome shotgun (WGS) entry which is preliminary data.</text>
</comment>
<feature type="transmembrane region" description="Helical" evidence="7">
    <location>
        <begin position="76"/>
        <end position="97"/>
    </location>
</feature>
<dbReference type="PROSITE" id="PS50262">
    <property type="entry name" value="G_PROTEIN_RECEP_F1_2"/>
    <property type="match status" value="1"/>
</dbReference>
<feature type="transmembrane region" description="Helical" evidence="7">
    <location>
        <begin position="167"/>
        <end position="188"/>
    </location>
</feature>
<keyword evidence="4 7" id="KW-0472">Membrane</keyword>
<dbReference type="OrthoDB" id="9990906at2759"/>
<keyword evidence="5" id="KW-0675">Receptor</keyword>
<dbReference type="Proteomes" id="UP000215902">
    <property type="component" value="Unassembled WGS sequence"/>
</dbReference>
<feature type="region of interest" description="Disordered" evidence="6">
    <location>
        <begin position="399"/>
        <end position="438"/>
    </location>
</feature>
<reference evidence="9 10" key="1">
    <citation type="submission" date="2017-06" db="EMBL/GenBank/DDBJ databases">
        <title>A platform for efficient transgenesis in Macrostomum lignano, a flatworm model organism for stem cell research.</title>
        <authorList>
            <person name="Berezikov E."/>
        </authorList>
    </citation>
    <scope>NUCLEOTIDE SEQUENCE [LARGE SCALE GENOMIC DNA]</scope>
    <source>
        <strain evidence="9">DV1</strain>
        <tissue evidence="9">Whole organism</tissue>
    </source>
</reference>
<feature type="transmembrane region" description="Helical" evidence="7">
    <location>
        <begin position="255"/>
        <end position="277"/>
    </location>
</feature>